<gene>
    <name evidence="2" type="ORF">HXX76_014660</name>
</gene>
<dbReference type="EMBL" id="JAEHOC010000067">
    <property type="protein sequence ID" value="KAG2424282.1"/>
    <property type="molecule type" value="Genomic_DNA"/>
</dbReference>
<organism evidence="2 3">
    <name type="scientific">Chlamydomonas incerta</name>
    <dbReference type="NCBI Taxonomy" id="51695"/>
    <lineage>
        <taxon>Eukaryota</taxon>
        <taxon>Viridiplantae</taxon>
        <taxon>Chlorophyta</taxon>
        <taxon>core chlorophytes</taxon>
        <taxon>Chlorophyceae</taxon>
        <taxon>CS clade</taxon>
        <taxon>Chlamydomonadales</taxon>
        <taxon>Chlamydomonadaceae</taxon>
        <taxon>Chlamydomonas</taxon>
    </lineage>
</organism>
<name>A0A835SBK3_CHLIN</name>
<keyword evidence="3" id="KW-1185">Reference proteome</keyword>
<feature type="region of interest" description="Disordered" evidence="1">
    <location>
        <begin position="112"/>
        <end position="134"/>
    </location>
</feature>
<dbReference type="AlphaFoldDB" id="A0A835SBK3"/>
<dbReference type="Proteomes" id="UP000650467">
    <property type="component" value="Unassembled WGS sequence"/>
</dbReference>
<sequence length="548" mass="51946">MAATAAAPAAAATAPTAGCSTAAQRDQRVARQGAVVAPLQPCPVDTLNLIDMQRGAASRWAVAPDGLVQQAVGSSARSCAASLQCALIRAVLPAAAASACAIAGAGGAGSGGGVGGSGGGGGESGATAGQGGGSGATTPPCSYSAAGGDAINPRRAAAAGQPPAPLVQRLEALLGVCASELALFTALQLAAASAARSPGASDAGLVDDVAAVAAALAACPPLTQATIDACLAQSRSSSSDGGLGLASAVASTTSGQCVPASSAVSPEVWSLTSALLPQPPSSSAAATANDIAATDIGSSGGVTRGGAASPGGITWRAGCSCAQDWAPVCDLVTGQQSPSACFAGCLPPPSAARRSPLSSAEPASSRAAVEEWREIFSARAAVPTIDVGLAAEARRPFLAHNAEPPRDASAVQMMAQSSNGDLPAASGAAVFTAVGASEPSPATRAGGAVSEASGATAATDPLALVNVLLAELLHPAVGLLLGAGSGSGSSGLPGAADAGAGDGGLAESVLARRLHLLYLVAATAAEMQDQGPAVSEQAAAGPEAVAAG</sequence>
<proteinExistence type="predicted"/>
<evidence type="ECO:0000256" key="1">
    <source>
        <dbReference type="SAM" id="MobiDB-lite"/>
    </source>
</evidence>
<reference evidence="2" key="1">
    <citation type="journal article" date="2020" name="bioRxiv">
        <title>Comparative genomics of Chlamydomonas.</title>
        <authorList>
            <person name="Craig R.J."/>
            <person name="Hasan A.R."/>
            <person name="Ness R.W."/>
            <person name="Keightley P.D."/>
        </authorList>
    </citation>
    <scope>NUCLEOTIDE SEQUENCE</scope>
    <source>
        <strain evidence="2">SAG 7.73</strain>
    </source>
</reference>
<comment type="caution">
    <text evidence="2">The sequence shown here is derived from an EMBL/GenBank/DDBJ whole genome shotgun (WGS) entry which is preliminary data.</text>
</comment>
<protein>
    <submittedName>
        <fullName evidence="2">Uncharacterized protein</fullName>
    </submittedName>
</protein>
<evidence type="ECO:0000313" key="3">
    <source>
        <dbReference type="Proteomes" id="UP000650467"/>
    </source>
</evidence>
<evidence type="ECO:0000313" key="2">
    <source>
        <dbReference type="EMBL" id="KAG2424282.1"/>
    </source>
</evidence>
<accession>A0A835SBK3</accession>
<dbReference type="OrthoDB" id="552394at2759"/>